<dbReference type="EMBL" id="FOME01000011">
    <property type="protein sequence ID" value="SFE46337.1"/>
    <property type="molecule type" value="Genomic_DNA"/>
</dbReference>
<proteinExistence type="predicted"/>
<gene>
    <name evidence="2" type="ORF">SAMN02982929_01432</name>
    <name evidence="3" type="ORF">SAMN05216506_111193</name>
</gene>
<evidence type="ECO:0000313" key="2">
    <source>
        <dbReference type="EMBL" id="SEG07787.1"/>
    </source>
</evidence>
<feature type="transmembrane region" description="Helical" evidence="1">
    <location>
        <begin position="6"/>
        <end position="24"/>
    </location>
</feature>
<dbReference type="AlphaFoldDB" id="A0A1H5X8T9"/>
<dbReference type="Proteomes" id="UP000236729">
    <property type="component" value="Unassembled WGS sequence"/>
</dbReference>
<accession>A0A1H5X8T9</accession>
<evidence type="ECO:0000313" key="5">
    <source>
        <dbReference type="Proteomes" id="UP000236729"/>
    </source>
</evidence>
<dbReference type="EMBL" id="FNVB01000002">
    <property type="protein sequence ID" value="SEG07787.1"/>
    <property type="molecule type" value="Genomic_DNA"/>
</dbReference>
<evidence type="ECO:0000313" key="4">
    <source>
        <dbReference type="Proteomes" id="UP000199690"/>
    </source>
</evidence>
<evidence type="ECO:0000313" key="3">
    <source>
        <dbReference type="EMBL" id="SFE46337.1"/>
    </source>
</evidence>
<protein>
    <submittedName>
        <fullName evidence="2">Uncharacterized protein</fullName>
    </submittedName>
</protein>
<reference evidence="2" key="2">
    <citation type="submission" date="2016-10" db="EMBL/GenBank/DDBJ databases">
        <authorList>
            <person name="de Groot N.N."/>
        </authorList>
    </citation>
    <scope>NUCLEOTIDE SEQUENCE [LARGE SCALE GENOMIC DNA]</scope>
    <source>
        <strain evidence="2">ATCC 20501</strain>
    </source>
</reference>
<keyword evidence="4" id="KW-1185">Reference proteome</keyword>
<name>A0A1H5X8T9_9PSEU</name>
<keyword evidence="1" id="KW-0472">Membrane</keyword>
<dbReference type="RefSeq" id="WP_258958327.1">
    <property type="nucleotide sequence ID" value="NZ_FNVB01000002.1"/>
</dbReference>
<sequence length="40" mass="4121">MVRAVGALAVVGAGVVGFWVGYLLDVRRHSADVAPNRVAA</sequence>
<keyword evidence="1" id="KW-1133">Transmembrane helix</keyword>
<keyword evidence="1" id="KW-0812">Transmembrane</keyword>
<accession>A0A1I2ARI9</accession>
<reference evidence="4 5" key="1">
    <citation type="submission" date="2016-10" db="EMBL/GenBank/DDBJ databases">
        <authorList>
            <person name="Varghese N."/>
            <person name="Submissions S."/>
        </authorList>
    </citation>
    <scope>NUCLEOTIDE SEQUENCE [LARGE SCALE GENOMIC DNA]</scope>
    <source>
        <strain evidence="5">ATCC 20501</strain>
        <strain evidence="3 4">CGMCC 4.3529</strain>
    </source>
</reference>
<dbReference type="Proteomes" id="UP000199690">
    <property type="component" value="Unassembled WGS sequence"/>
</dbReference>
<evidence type="ECO:0000256" key="1">
    <source>
        <dbReference type="SAM" id="Phobius"/>
    </source>
</evidence>
<organism evidence="2 5">
    <name type="scientific">Saccharopolyspora kobensis</name>
    <dbReference type="NCBI Taxonomy" id="146035"/>
    <lineage>
        <taxon>Bacteria</taxon>
        <taxon>Bacillati</taxon>
        <taxon>Actinomycetota</taxon>
        <taxon>Actinomycetes</taxon>
        <taxon>Pseudonocardiales</taxon>
        <taxon>Pseudonocardiaceae</taxon>
        <taxon>Saccharopolyspora</taxon>
    </lineage>
</organism>